<sequence length="312" mass="34434">MVILPVEFSSPDPFCRYDDRRPVKDGEILKLHSARRGGAALDIRPSAAMGALAEPATRGREEWKLWRAWRSLSPGPPFLPLSCATLSWHNCSCDDELRSSKPTAVPAEQTVSAKRIDWRSTVARVAVALARQLLRTSSGPSCVCVSAATYCSLERKCGSLLLTCRGVSNIVATCAAGLDGTMETIKKARTIARNAFSRACKRLEAELAADPPDLDEVQVSLSMMNQKGDSLAAEEQKFLEVLLNSSTEIAEIDKAAEGAEEYTRRWLKLQQAAESCMKIDRGQQFSRSAGNEGDSQNRRRFRLPKLELKRFN</sequence>
<evidence type="ECO:0000313" key="2">
    <source>
        <dbReference type="EMBL" id="CDW60253.1"/>
    </source>
</evidence>
<evidence type="ECO:0000313" key="3">
    <source>
        <dbReference type="Proteomes" id="UP000030665"/>
    </source>
</evidence>
<reference evidence="2" key="1">
    <citation type="submission" date="2014-01" db="EMBL/GenBank/DDBJ databases">
        <authorList>
            <person name="Aslett M."/>
        </authorList>
    </citation>
    <scope>NUCLEOTIDE SEQUENCE</scope>
</reference>
<proteinExistence type="predicted"/>
<dbReference type="EMBL" id="HG806970">
    <property type="protein sequence ID" value="CDW60253.1"/>
    <property type="molecule type" value="Genomic_DNA"/>
</dbReference>
<evidence type="ECO:0000256" key="1">
    <source>
        <dbReference type="SAM" id="MobiDB-lite"/>
    </source>
</evidence>
<dbReference type="AlphaFoldDB" id="A0A077ZKN3"/>
<dbReference type="OrthoDB" id="5967017at2759"/>
<organism evidence="2 3">
    <name type="scientific">Trichuris trichiura</name>
    <name type="common">Whipworm</name>
    <name type="synonym">Trichocephalus trichiurus</name>
    <dbReference type="NCBI Taxonomy" id="36087"/>
    <lineage>
        <taxon>Eukaryota</taxon>
        <taxon>Metazoa</taxon>
        <taxon>Ecdysozoa</taxon>
        <taxon>Nematoda</taxon>
        <taxon>Enoplea</taxon>
        <taxon>Dorylaimia</taxon>
        <taxon>Trichinellida</taxon>
        <taxon>Trichuridae</taxon>
        <taxon>Trichuris</taxon>
    </lineage>
</organism>
<protein>
    <submittedName>
        <fullName evidence="2">Uncharacterized protein</fullName>
    </submittedName>
</protein>
<dbReference type="Proteomes" id="UP000030665">
    <property type="component" value="Unassembled WGS sequence"/>
</dbReference>
<accession>A0A077ZKN3</accession>
<feature type="region of interest" description="Disordered" evidence="1">
    <location>
        <begin position="280"/>
        <end position="299"/>
    </location>
</feature>
<gene>
    <name evidence="2" type="ORF">TTRE_0000861701</name>
</gene>
<reference evidence="2" key="2">
    <citation type="submission" date="2014-03" db="EMBL/GenBank/DDBJ databases">
        <title>The whipworm genome and dual-species transcriptomics of an intimate host-pathogen interaction.</title>
        <authorList>
            <person name="Foth B.J."/>
            <person name="Tsai I.J."/>
            <person name="Reid A.J."/>
            <person name="Bancroft A.J."/>
            <person name="Nichol S."/>
            <person name="Tracey A."/>
            <person name="Holroyd N."/>
            <person name="Cotton J.A."/>
            <person name="Stanley E.J."/>
            <person name="Zarowiecki M."/>
            <person name="Liu J.Z."/>
            <person name="Huckvale T."/>
            <person name="Cooper P.J."/>
            <person name="Grencis R.K."/>
            <person name="Berriman M."/>
        </authorList>
    </citation>
    <scope>NUCLEOTIDE SEQUENCE [LARGE SCALE GENOMIC DNA]</scope>
</reference>
<keyword evidence="3" id="KW-1185">Reference proteome</keyword>
<feature type="non-terminal residue" evidence="2">
    <location>
        <position position="312"/>
    </location>
</feature>
<name>A0A077ZKN3_TRITR</name>